<evidence type="ECO:0000256" key="6">
    <source>
        <dbReference type="ARBA" id="ARBA00022898"/>
    </source>
</evidence>
<organism evidence="13 14">
    <name type="scientific">Aliikangiella marina</name>
    <dbReference type="NCBI Taxonomy" id="1712262"/>
    <lineage>
        <taxon>Bacteria</taxon>
        <taxon>Pseudomonadati</taxon>
        <taxon>Pseudomonadota</taxon>
        <taxon>Gammaproteobacteria</taxon>
        <taxon>Oceanospirillales</taxon>
        <taxon>Pleioneaceae</taxon>
        <taxon>Aliikangiella</taxon>
    </lineage>
</organism>
<dbReference type="GO" id="GO:0005829">
    <property type="term" value="C:cytosol"/>
    <property type="evidence" value="ECO:0007669"/>
    <property type="project" value="TreeGrafter"/>
</dbReference>
<evidence type="ECO:0000256" key="2">
    <source>
        <dbReference type="ARBA" id="ARBA00001933"/>
    </source>
</evidence>
<comment type="function">
    <text evidence="9">Catalyzes the interconversion of L-alanine and D-alanine. May also act on other amino acids.</text>
</comment>
<feature type="modified residue" description="N6-(pyridoxal phosphate)lysine" evidence="9 10">
    <location>
        <position position="34"/>
    </location>
</feature>
<dbReference type="CDD" id="cd06827">
    <property type="entry name" value="PLPDE_III_AR_proteobact"/>
    <property type="match status" value="1"/>
</dbReference>
<dbReference type="InterPro" id="IPR029066">
    <property type="entry name" value="PLP-binding_barrel"/>
</dbReference>
<evidence type="ECO:0000256" key="1">
    <source>
        <dbReference type="ARBA" id="ARBA00000316"/>
    </source>
</evidence>
<dbReference type="EMBL" id="VIKR01000001">
    <property type="protein sequence ID" value="TQV76520.1"/>
    <property type="molecule type" value="Genomic_DNA"/>
</dbReference>
<evidence type="ECO:0000256" key="10">
    <source>
        <dbReference type="PIRSR" id="PIRSR600821-50"/>
    </source>
</evidence>
<gene>
    <name evidence="13" type="primary">alr</name>
    <name evidence="13" type="ORF">FLL45_00730</name>
</gene>
<dbReference type="InterPro" id="IPR000821">
    <property type="entry name" value="Ala_racemase"/>
</dbReference>
<comment type="caution">
    <text evidence="13">The sequence shown here is derived from an EMBL/GenBank/DDBJ whole genome shotgun (WGS) entry which is preliminary data.</text>
</comment>
<keyword evidence="7 9" id="KW-0413">Isomerase</keyword>
<dbReference type="NCBIfam" id="TIGR00492">
    <property type="entry name" value="alr"/>
    <property type="match status" value="1"/>
</dbReference>
<evidence type="ECO:0000256" key="7">
    <source>
        <dbReference type="ARBA" id="ARBA00023235"/>
    </source>
</evidence>
<dbReference type="InterPro" id="IPR011079">
    <property type="entry name" value="Ala_racemase_C"/>
</dbReference>
<feature type="active site" description="Proton acceptor; specific for L-alanine" evidence="9">
    <location>
        <position position="253"/>
    </location>
</feature>
<feature type="binding site" evidence="9 11">
    <location>
        <position position="129"/>
    </location>
    <ligand>
        <name>substrate</name>
    </ligand>
</feature>
<comment type="pathway">
    <text evidence="8 9">Amino-acid biosynthesis; D-alanine biosynthesis; D-alanine from L-alanine: step 1/1.</text>
</comment>
<evidence type="ECO:0000256" key="4">
    <source>
        <dbReference type="ARBA" id="ARBA00007880"/>
    </source>
</evidence>
<feature type="binding site" evidence="9 11">
    <location>
        <position position="301"/>
    </location>
    <ligand>
        <name>substrate</name>
    </ligand>
</feature>
<evidence type="ECO:0000313" key="13">
    <source>
        <dbReference type="EMBL" id="TQV76520.1"/>
    </source>
</evidence>
<sequence length="357" mass="39347">MRETKAIIDLAAIRHNLEIAKQLAPNTKMMAVVKADAYGHGIVQVARALASADAIAVACMDEALTLREAGISTDIILLEGFFSEQELRQAFEYQLQTVVHQESQLKALEDTSNDAKIKVWLKLDSGMNRLGFEPEDYQTAYERLSQLKTVEKIYLMSHLACADDIDNAKSAAQISEFKQYLQVIKGEASLANSAGVVAWPESHLQWIRPGILLYGCSPMLDFTGPQHQLKPAMTLESQLFAIKHLKPGETVGYGATWQAPQETRIGVIAIGYGDGYPHHAKSGTPVLINGKTYPLVGRVSMDMITVDLGLEDQFELGDKAILWGNGLPVEIIAKHANTIPWSLLCGVTSRVKFLWQD</sequence>
<evidence type="ECO:0000256" key="8">
    <source>
        <dbReference type="ARBA" id="ARBA00037912"/>
    </source>
</evidence>
<dbReference type="EC" id="5.1.1.1" evidence="5 9"/>
<evidence type="ECO:0000313" key="14">
    <source>
        <dbReference type="Proteomes" id="UP000317839"/>
    </source>
</evidence>
<dbReference type="GO" id="GO:0030170">
    <property type="term" value="F:pyridoxal phosphate binding"/>
    <property type="evidence" value="ECO:0007669"/>
    <property type="project" value="UniProtKB-UniRule"/>
</dbReference>
<dbReference type="SUPFAM" id="SSF51419">
    <property type="entry name" value="PLP-binding barrel"/>
    <property type="match status" value="1"/>
</dbReference>
<feature type="active site" description="Proton acceptor; specific for D-alanine" evidence="9">
    <location>
        <position position="34"/>
    </location>
</feature>
<dbReference type="InterPro" id="IPR020622">
    <property type="entry name" value="Ala_racemase_pyridoxalP-BS"/>
</dbReference>
<protein>
    <recommendedName>
        <fullName evidence="5 9">Alanine racemase</fullName>
        <ecNumber evidence="5 9">5.1.1.1</ecNumber>
    </recommendedName>
</protein>
<evidence type="ECO:0000256" key="5">
    <source>
        <dbReference type="ARBA" id="ARBA00013089"/>
    </source>
</evidence>
<dbReference type="PRINTS" id="PR00992">
    <property type="entry name" value="ALARACEMASE"/>
</dbReference>
<reference evidence="13 14" key="1">
    <citation type="submission" date="2019-06" db="EMBL/GenBank/DDBJ databases">
        <title>Draft genome of Aliikangiella marina GYP-15.</title>
        <authorList>
            <person name="Wang G."/>
        </authorList>
    </citation>
    <scope>NUCLEOTIDE SEQUENCE [LARGE SCALE GENOMIC DNA]</scope>
    <source>
        <strain evidence="13 14">GYP-15</strain>
    </source>
</reference>
<dbReference type="RefSeq" id="WP_142887880.1">
    <property type="nucleotide sequence ID" value="NZ_VIKR01000001.1"/>
</dbReference>
<comment type="pathway">
    <text evidence="3">Cell wall biogenesis; peptidoglycan biosynthesis.</text>
</comment>
<evidence type="ECO:0000256" key="3">
    <source>
        <dbReference type="ARBA" id="ARBA00004752"/>
    </source>
</evidence>
<dbReference type="Proteomes" id="UP000317839">
    <property type="component" value="Unassembled WGS sequence"/>
</dbReference>
<keyword evidence="14" id="KW-1185">Reference proteome</keyword>
<dbReference type="GO" id="GO:0008784">
    <property type="term" value="F:alanine racemase activity"/>
    <property type="evidence" value="ECO:0007669"/>
    <property type="project" value="UniProtKB-UniRule"/>
</dbReference>
<dbReference type="OrthoDB" id="9813814at2"/>
<accession>A0A545TH11</accession>
<dbReference type="SUPFAM" id="SSF50621">
    <property type="entry name" value="Alanine racemase C-terminal domain-like"/>
    <property type="match status" value="1"/>
</dbReference>
<name>A0A545TH11_9GAMM</name>
<proteinExistence type="inferred from homology"/>
<dbReference type="Gene3D" id="2.40.37.10">
    <property type="entry name" value="Lyase, Ornithine Decarboxylase, Chain A, domain 1"/>
    <property type="match status" value="1"/>
</dbReference>
<dbReference type="PROSITE" id="PS00395">
    <property type="entry name" value="ALANINE_RACEMASE"/>
    <property type="match status" value="1"/>
</dbReference>
<dbReference type="SMART" id="SM01005">
    <property type="entry name" value="Ala_racemase_C"/>
    <property type="match status" value="1"/>
</dbReference>
<dbReference type="GO" id="GO:0030632">
    <property type="term" value="P:D-alanine biosynthetic process"/>
    <property type="evidence" value="ECO:0007669"/>
    <property type="project" value="UniProtKB-UniRule"/>
</dbReference>
<feature type="domain" description="Alanine racemase C-terminal" evidence="12">
    <location>
        <begin position="232"/>
        <end position="356"/>
    </location>
</feature>
<dbReference type="Gene3D" id="3.20.20.10">
    <property type="entry name" value="Alanine racemase"/>
    <property type="match status" value="1"/>
</dbReference>
<evidence type="ECO:0000259" key="12">
    <source>
        <dbReference type="SMART" id="SM01005"/>
    </source>
</evidence>
<evidence type="ECO:0000256" key="11">
    <source>
        <dbReference type="PIRSR" id="PIRSR600821-52"/>
    </source>
</evidence>
<dbReference type="FunFam" id="2.40.37.10:FF:000002">
    <property type="entry name" value="Alanine racemase"/>
    <property type="match status" value="1"/>
</dbReference>
<dbReference type="UniPathway" id="UPA00042">
    <property type="reaction ID" value="UER00497"/>
</dbReference>
<dbReference type="InterPro" id="IPR001608">
    <property type="entry name" value="Ala_racemase_N"/>
</dbReference>
<dbReference type="AlphaFoldDB" id="A0A545TH11"/>
<dbReference type="PANTHER" id="PTHR30511:SF4">
    <property type="entry name" value="ALANINE RACEMASE, BIOSYNTHETIC"/>
    <property type="match status" value="1"/>
</dbReference>
<dbReference type="FunFam" id="3.20.20.10:FF:000002">
    <property type="entry name" value="Alanine racemase"/>
    <property type="match status" value="1"/>
</dbReference>
<dbReference type="Pfam" id="PF00842">
    <property type="entry name" value="Ala_racemase_C"/>
    <property type="match status" value="1"/>
</dbReference>
<comment type="cofactor">
    <cofactor evidence="2 9 10">
        <name>pyridoxal 5'-phosphate</name>
        <dbReference type="ChEBI" id="CHEBI:597326"/>
    </cofactor>
</comment>
<dbReference type="PANTHER" id="PTHR30511">
    <property type="entry name" value="ALANINE RACEMASE"/>
    <property type="match status" value="1"/>
</dbReference>
<keyword evidence="6 9" id="KW-0663">Pyridoxal phosphate</keyword>
<dbReference type="InterPro" id="IPR009006">
    <property type="entry name" value="Ala_racemase/Decarboxylase_C"/>
</dbReference>
<comment type="similarity">
    <text evidence="4 9">Belongs to the alanine racemase family.</text>
</comment>
<comment type="catalytic activity">
    <reaction evidence="1 9">
        <text>L-alanine = D-alanine</text>
        <dbReference type="Rhea" id="RHEA:20249"/>
        <dbReference type="ChEBI" id="CHEBI:57416"/>
        <dbReference type="ChEBI" id="CHEBI:57972"/>
        <dbReference type="EC" id="5.1.1.1"/>
    </reaction>
</comment>
<evidence type="ECO:0000256" key="9">
    <source>
        <dbReference type="HAMAP-Rule" id="MF_01201"/>
    </source>
</evidence>
<dbReference type="HAMAP" id="MF_01201">
    <property type="entry name" value="Ala_racemase"/>
    <property type="match status" value="1"/>
</dbReference>
<dbReference type="Pfam" id="PF01168">
    <property type="entry name" value="Ala_racemase_N"/>
    <property type="match status" value="1"/>
</dbReference>